<accession>A0A4Y7KDT3</accession>
<dbReference type="Gramene" id="RZC70997">
    <property type="protein sequence ID" value="RZC70997"/>
    <property type="gene ID" value="C5167_034198"/>
</dbReference>
<feature type="chain" id="PRO_5021449942" evidence="1">
    <location>
        <begin position="18"/>
        <end position="28"/>
    </location>
</feature>
<dbReference type="AlphaFoldDB" id="A0A4Y7KDT3"/>
<evidence type="ECO:0000256" key="1">
    <source>
        <dbReference type="SAM" id="SignalP"/>
    </source>
</evidence>
<evidence type="ECO:0000313" key="3">
    <source>
        <dbReference type="Proteomes" id="UP000316621"/>
    </source>
</evidence>
<dbReference type="EMBL" id="CM010721">
    <property type="protein sequence ID" value="RZC70997.1"/>
    <property type="molecule type" value="Genomic_DNA"/>
</dbReference>
<gene>
    <name evidence="2" type="ORF">C5167_034198</name>
</gene>
<proteinExistence type="predicted"/>
<keyword evidence="3" id="KW-1185">Reference proteome</keyword>
<reference evidence="2 3" key="1">
    <citation type="journal article" date="2018" name="Science">
        <title>The opium poppy genome and morphinan production.</title>
        <authorList>
            <person name="Guo L."/>
            <person name="Winzer T."/>
            <person name="Yang X."/>
            <person name="Li Y."/>
            <person name="Ning Z."/>
            <person name="He Z."/>
            <person name="Teodor R."/>
            <person name="Lu Y."/>
            <person name="Bowser T.A."/>
            <person name="Graham I.A."/>
            <person name="Ye K."/>
        </authorList>
    </citation>
    <scope>NUCLEOTIDE SEQUENCE [LARGE SCALE GENOMIC DNA]</scope>
    <source>
        <strain evidence="3">cv. HN1</strain>
        <tissue evidence="2">Leaves</tissue>
    </source>
</reference>
<dbReference type="Proteomes" id="UP000316621">
    <property type="component" value="Chromosome 7"/>
</dbReference>
<evidence type="ECO:0000313" key="2">
    <source>
        <dbReference type="EMBL" id="RZC70997.1"/>
    </source>
</evidence>
<feature type="signal peptide" evidence="1">
    <location>
        <begin position="1"/>
        <end position="17"/>
    </location>
</feature>
<organism evidence="2 3">
    <name type="scientific">Papaver somniferum</name>
    <name type="common">Opium poppy</name>
    <dbReference type="NCBI Taxonomy" id="3469"/>
    <lineage>
        <taxon>Eukaryota</taxon>
        <taxon>Viridiplantae</taxon>
        <taxon>Streptophyta</taxon>
        <taxon>Embryophyta</taxon>
        <taxon>Tracheophyta</taxon>
        <taxon>Spermatophyta</taxon>
        <taxon>Magnoliopsida</taxon>
        <taxon>Ranunculales</taxon>
        <taxon>Papaveraceae</taxon>
        <taxon>Papaveroideae</taxon>
        <taxon>Papaver</taxon>
    </lineage>
</organism>
<protein>
    <submittedName>
        <fullName evidence="2">Uncharacterized protein</fullName>
    </submittedName>
</protein>
<keyword evidence="1" id="KW-0732">Signal</keyword>
<name>A0A4Y7KDT3_PAPSO</name>
<sequence>MGVMIIILLAVASKSLGEVQLQAYMAAR</sequence>